<reference evidence="2" key="1">
    <citation type="submission" date="2020-09" db="EMBL/GenBank/DDBJ databases">
        <title>A novel bacterium of genus Mangrovicoccus, isolated from South China Sea.</title>
        <authorList>
            <person name="Huang H."/>
            <person name="Mo K."/>
            <person name="Hu Y."/>
        </authorList>
    </citation>
    <scope>NUCLEOTIDE SEQUENCE</scope>
    <source>
        <strain evidence="2">HB182678</strain>
    </source>
</reference>
<evidence type="ECO:0000313" key="3">
    <source>
        <dbReference type="Proteomes" id="UP000609121"/>
    </source>
</evidence>
<dbReference type="NCBIfam" id="NF038336">
    <property type="entry name" value="YjiT_fam"/>
    <property type="match status" value="1"/>
</dbReference>
<sequence length="1074" mass="116596">MTVIHELADLRGIEPDGRPLHAYRLDEEHYSHLEKILERHLKLGRFKTAAAPFVLWAAERYRKEYDGGGLSWEFLTEPLGIALAQQQLREITGVGIARMGRSVRRLDSGVQYLRAIAAEGGIPVRLLSDQRGGYRAALVGLVADLSRIGLGCPRDVALGFAARRTRRLPVGYRTGEYHALFVDFAFEVLELRELAPEGMSAQEVEPFLDRVKPGWRDALSLRLDGEAARSLLSDAVLVSARHGLVTDPMTRVLRRCEDGDWSAWIEVEEAAEIAPQLVQGVEPDRRRLRLAPVGALASAVPDLLFSLDREAPDRPWDSRRISGRRTARFHFPLNTGAELIAMADGAFLGRVRLAGGEAIEIDAGPTFWRLAEMGQARAEALAYAGNAALRTHDPHVWMLAEAGKVPHCTDALVAEPDGSVPGGTIWRLSGSGRVLVAGGNARIETGADEDSREEIHASGPLEYRLLDARGTPVHRGVPAILHRHPGRGFRQLLGADLRHQLAGSVKWNPGSPPDTTMGRVSFAVREGAGVGARVMVNLVPPKFSAREVTYRDDPRRRIRFDGVPQGWLLRVASGKPQQADADGVVEVQLDAPTGSQARLPLTLASPNGAPPMSWVLNLPRPRGEFQTVAGETLASNQDISMQTLKDWRIVPAEDRRTELRIRLHSPSAGGAPIVGRRVTVEQPLSAFRSLLEEMLVTGGADAELRLRVITGADQSPRLTVRHALGETQLLGEDVLVLNDQTPVHEPALAITAVDLNDPERVVEAGARGLSHLGSGRWFLLPRKGGVPMRPPRPYVRPEPAGATGQDAPRRADRIAHYARRFSETNIENDLARLAVLSEMLLANGVSPSALDEVHALARVPSAAVRLLFRVAPSDLEDALSLDLHGGPGWSFVGPVDWAKGFADEAAAVHATLAALPALADRADEHARDAVTARAADILRLRPALEGHVALALQQLEPMAIAALAQRLGGLSRGLQNPEGTLLETARAIISRQAENSHSLHTLAARRRPAGFDVFHPDLRGLIEAPLVVAEIAFGLRPPPTTKERVELLLAVQADQAAYETAQPAAIAWLAQQKT</sequence>
<comment type="caution">
    <text evidence="2">The sequence shown here is derived from an EMBL/GenBank/DDBJ whole genome shotgun (WGS) entry which is preliminary data.</text>
</comment>
<dbReference type="Proteomes" id="UP000609121">
    <property type="component" value="Unassembled WGS sequence"/>
</dbReference>
<dbReference type="InterPro" id="IPR047879">
    <property type="entry name" value="YjiT"/>
</dbReference>
<dbReference type="RefSeq" id="WP_193185409.1">
    <property type="nucleotide sequence ID" value="NZ_JACVXA010000067.1"/>
</dbReference>
<evidence type="ECO:0000256" key="1">
    <source>
        <dbReference type="SAM" id="MobiDB-lite"/>
    </source>
</evidence>
<evidence type="ECO:0000313" key="2">
    <source>
        <dbReference type="EMBL" id="MBE3640012.1"/>
    </source>
</evidence>
<keyword evidence="3" id="KW-1185">Reference proteome</keyword>
<dbReference type="EMBL" id="JACVXA010000067">
    <property type="protein sequence ID" value="MBE3640012.1"/>
    <property type="molecule type" value="Genomic_DNA"/>
</dbReference>
<protein>
    <submittedName>
        <fullName evidence="2">Uncharacterized protein</fullName>
    </submittedName>
</protein>
<accession>A0A8J6YYA1</accession>
<proteinExistence type="predicted"/>
<feature type="region of interest" description="Disordered" evidence="1">
    <location>
        <begin position="788"/>
        <end position="809"/>
    </location>
</feature>
<name>A0A8J6YYA1_9RHOB</name>
<dbReference type="AlphaFoldDB" id="A0A8J6YYA1"/>
<gene>
    <name evidence="2" type="ORF">ICN82_17550</name>
</gene>
<organism evidence="2 3">
    <name type="scientific">Mangrovicoccus algicola</name>
    <dbReference type="NCBI Taxonomy" id="2771008"/>
    <lineage>
        <taxon>Bacteria</taxon>
        <taxon>Pseudomonadati</taxon>
        <taxon>Pseudomonadota</taxon>
        <taxon>Alphaproteobacteria</taxon>
        <taxon>Rhodobacterales</taxon>
        <taxon>Paracoccaceae</taxon>
        <taxon>Mangrovicoccus</taxon>
    </lineage>
</organism>